<dbReference type="EnsemblMetazoa" id="XM_030981081">
    <property type="protein sequence ID" value="XP_030836941"/>
    <property type="gene ID" value="LOC587203"/>
</dbReference>
<evidence type="ECO:0008006" key="4">
    <source>
        <dbReference type="Google" id="ProtNLM"/>
    </source>
</evidence>
<protein>
    <recommendedName>
        <fullName evidence="4">Testis-expressed protein 26</fullName>
    </recommendedName>
</protein>
<feature type="region of interest" description="Disordered" evidence="1">
    <location>
        <begin position="360"/>
        <end position="389"/>
    </location>
</feature>
<keyword evidence="3" id="KW-1185">Reference proteome</keyword>
<dbReference type="PANTHER" id="PTHR33769:SF2">
    <property type="entry name" value="TESTIS-EXPRESSED PROTEIN 26"/>
    <property type="match status" value="1"/>
</dbReference>
<organism evidence="2 3">
    <name type="scientific">Strongylocentrotus purpuratus</name>
    <name type="common">Purple sea urchin</name>
    <dbReference type="NCBI Taxonomy" id="7668"/>
    <lineage>
        <taxon>Eukaryota</taxon>
        <taxon>Metazoa</taxon>
        <taxon>Echinodermata</taxon>
        <taxon>Eleutherozoa</taxon>
        <taxon>Echinozoa</taxon>
        <taxon>Echinoidea</taxon>
        <taxon>Euechinoidea</taxon>
        <taxon>Echinacea</taxon>
        <taxon>Camarodonta</taxon>
        <taxon>Echinidea</taxon>
        <taxon>Strongylocentrotidae</taxon>
        <taxon>Strongylocentrotus</taxon>
    </lineage>
</organism>
<feature type="region of interest" description="Disordered" evidence="1">
    <location>
        <begin position="120"/>
        <end position="140"/>
    </location>
</feature>
<reference evidence="3" key="1">
    <citation type="submission" date="2015-02" db="EMBL/GenBank/DDBJ databases">
        <title>Genome sequencing for Strongylocentrotus purpuratus.</title>
        <authorList>
            <person name="Murali S."/>
            <person name="Liu Y."/>
            <person name="Vee V."/>
            <person name="English A."/>
            <person name="Wang M."/>
            <person name="Skinner E."/>
            <person name="Han Y."/>
            <person name="Muzny D.M."/>
            <person name="Worley K.C."/>
            <person name="Gibbs R.A."/>
        </authorList>
    </citation>
    <scope>NUCLEOTIDE SEQUENCE</scope>
</reference>
<dbReference type="InterPro" id="IPR043460">
    <property type="entry name" value="MEDAG/TEX26"/>
</dbReference>
<feature type="region of interest" description="Disordered" evidence="1">
    <location>
        <begin position="1"/>
        <end position="25"/>
    </location>
</feature>
<evidence type="ECO:0000313" key="2">
    <source>
        <dbReference type="EnsemblMetazoa" id="XP_030836941"/>
    </source>
</evidence>
<dbReference type="GeneID" id="587203"/>
<dbReference type="RefSeq" id="XP_030836941.1">
    <property type="nucleotide sequence ID" value="XM_030981081.1"/>
</dbReference>
<reference evidence="2" key="2">
    <citation type="submission" date="2021-01" db="UniProtKB">
        <authorList>
            <consortium name="EnsemblMetazoa"/>
        </authorList>
    </citation>
    <scope>IDENTIFICATION</scope>
</reference>
<evidence type="ECO:0000256" key="1">
    <source>
        <dbReference type="SAM" id="MobiDB-lite"/>
    </source>
</evidence>
<proteinExistence type="predicted"/>
<dbReference type="PANTHER" id="PTHR33769">
    <property type="entry name" value="TESTIS-EXPRESSED PROTEIN 26 ISOFORM X3"/>
    <property type="match status" value="1"/>
</dbReference>
<dbReference type="InParanoid" id="A0A7M7NIG3"/>
<evidence type="ECO:0000313" key="3">
    <source>
        <dbReference type="Proteomes" id="UP000007110"/>
    </source>
</evidence>
<sequence length="405" mass="46361">MANDLSRSFNGTWQPTSTRPDSVTPTREYVTEINEQMPNSDFASDLAQFYPHASDADKQRCLELLASMTITDRMTHRVARETEKKKILQRPKTAIGSYGRPGTPGARVKKTMTSYRNDYPVKPFTHHQNARPSTTNTAYRKSFDPSGPVGMTHYNDVHGDKGYNKAEPYHRTGSSSGARKNNPHPFESFMVWKLPKNALNDHDQLYPHPLTDQMMEEIMRDKCLSTYQTDYLGIPQGYQVRTAMEDYVDWREKVPYSHESTTRAIYQAPRQHKDLTNNISRFGCNRNINRPSTGIVPNTSTARHEMHLRKATSYDHFYNKPFKPGTEQLSKALAKGKLDEFLRLADEKDRDAVQSIVRKLKKQPEPTKESEEAEALRLSGMSPTRPVTAKPITKFSWRSSWTGPL</sequence>
<accession>A0A7M7NIG3</accession>
<dbReference type="GO" id="GO:0005737">
    <property type="term" value="C:cytoplasm"/>
    <property type="evidence" value="ECO:0000318"/>
    <property type="project" value="GO_Central"/>
</dbReference>
<dbReference type="KEGG" id="spu:587203"/>
<dbReference type="Proteomes" id="UP000007110">
    <property type="component" value="Unassembled WGS sequence"/>
</dbReference>
<dbReference type="OrthoDB" id="5984625at2759"/>
<feature type="compositionally biased region" description="Polar residues" evidence="1">
    <location>
        <begin position="130"/>
        <end position="139"/>
    </location>
</feature>
<dbReference type="AlphaFoldDB" id="A0A7M7NIG3"/>
<dbReference type="OMA" id="FESFMVW"/>
<name>A0A7M7NIG3_STRPU</name>